<sequence>VVSKPHIIILFPAVCVTEFMMFEHNTHHSGNEFSQLKLIVQQYKTPYPFYVKLNRFSPLSAIHCLLKCEI</sequence>
<dbReference type="AlphaFoldDB" id="A0AAD8ABR1"/>
<reference evidence="1" key="2">
    <citation type="submission" date="2023-05" db="EMBL/GenBank/DDBJ databases">
        <authorList>
            <person name="Fouks B."/>
        </authorList>
    </citation>
    <scope>NUCLEOTIDE SEQUENCE</scope>
    <source>
        <strain evidence="1">Stay&amp;Tobe</strain>
        <tissue evidence="1">Testes</tissue>
    </source>
</reference>
<dbReference type="Proteomes" id="UP001233999">
    <property type="component" value="Unassembled WGS sequence"/>
</dbReference>
<evidence type="ECO:0000313" key="1">
    <source>
        <dbReference type="EMBL" id="KAJ9596133.1"/>
    </source>
</evidence>
<name>A0AAD8ABR1_DIPPU</name>
<accession>A0AAD8ABR1</accession>
<evidence type="ECO:0000313" key="2">
    <source>
        <dbReference type="Proteomes" id="UP001233999"/>
    </source>
</evidence>
<dbReference type="EMBL" id="JASPKZ010002291">
    <property type="protein sequence ID" value="KAJ9596133.1"/>
    <property type="molecule type" value="Genomic_DNA"/>
</dbReference>
<feature type="non-terminal residue" evidence="1">
    <location>
        <position position="1"/>
    </location>
</feature>
<keyword evidence="2" id="KW-1185">Reference proteome</keyword>
<reference evidence="1" key="1">
    <citation type="journal article" date="2023" name="IScience">
        <title>Live-bearing cockroach genome reveals convergent evolutionary mechanisms linked to viviparity in insects and beyond.</title>
        <authorList>
            <person name="Fouks B."/>
            <person name="Harrison M.C."/>
            <person name="Mikhailova A.A."/>
            <person name="Marchal E."/>
            <person name="English S."/>
            <person name="Carruthers M."/>
            <person name="Jennings E.C."/>
            <person name="Chiamaka E.L."/>
            <person name="Frigard R.A."/>
            <person name="Pippel M."/>
            <person name="Attardo G.M."/>
            <person name="Benoit J.B."/>
            <person name="Bornberg-Bauer E."/>
            <person name="Tobe S.S."/>
        </authorList>
    </citation>
    <scope>NUCLEOTIDE SEQUENCE</scope>
    <source>
        <strain evidence="1">Stay&amp;Tobe</strain>
    </source>
</reference>
<feature type="non-terminal residue" evidence="1">
    <location>
        <position position="70"/>
    </location>
</feature>
<proteinExistence type="predicted"/>
<comment type="caution">
    <text evidence="1">The sequence shown here is derived from an EMBL/GenBank/DDBJ whole genome shotgun (WGS) entry which is preliminary data.</text>
</comment>
<organism evidence="1 2">
    <name type="scientific">Diploptera punctata</name>
    <name type="common">Pacific beetle cockroach</name>
    <dbReference type="NCBI Taxonomy" id="6984"/>
    <lineage>
        <taxon>Eukaryota</taxon>
        <taxon>Metazoa</taxon>
        <taxon>Ecdysozoa</taxon>
        <taxon>Arthropoda</taxon>
        <taxon>Hexapoda</taxon>
        <taxon>Insecta</taxon>
        <taxon>Pterygota</taxon>
        <taxon>Neoptera</taxon>
        <taxon>Polyneoptera</taxon>
        <taxon>Dictyoptera</taxon>
        <taxon>Blattodea</taxon>
        <taxon>Blaberoidea</taxon>
        <taxon>Blaberidae</taxon>
        <taxon>Diplopterinae</taxon>
        <taxon>Diploptera</taxon>
    </lineage>
</organism>
<gene>
    <name evidence="1" type="ORF">L9F63_027243</name>
</gene>
<protein>
    <submittedName>
        <fullName evidence="1">Uncharacterized protein</fullName>
    </submittedName>
</protein>